<dbReference type="InterPro" id="IPR005232">
    <property type="entry name" value="LarE"/>
</dbReference>
<reference evidence="3 4" key="1">
    <citation type="submission" date="2017-03" db="EMBL/GenBank/DDBJ databases">
        <authorList>
            <person name="Afonso C.L."/>
            <person name="Miller P.J."/>
            <person name="Scott M.A."/>
            <person name="Spackman E."/>
            <person name="Goraichik I."/>
            <person name="Dimitrov K.M."/>
            <person name="Suarez D.L."/>
            <person name="Swayne D.E."/>
        </authorList>
    </citation>
    <scope>NUCLEOTIDE SEQUENCE [LARGE SCALE GENOMIC DNA]</scope>
    <source>
        <strain evidence="3">PRJEB14757</strain>
    </source>
</reference>
<dbReference type="AlphaFoldDB" id="A0A1W1HL53"/>
<sequence>MSNRIKVLYEILRKSPPFVIAFSGGVDSTFLAAVASHVCSAEVVAMTADSVFLSDHELRFARKMAGKLDIKHYVIPVEVLKNTDIIANGIDRCYFCKKTLFSALKDHAASLGFSVIAHGINIDDLEDFRPGIKAAREMGIFEPLIEAGLSKSEIRDESKKMGLDTWNMPAQSCLATRIPFGERITLEVLERVEACESWLIALGLHGVRVRCHGSIARIECPSQMISTVAEKEMRDKIITLFKAHGFEFVALDLGGYIQGSMNPEKNGNKILF</sequence>
<feature type="active site" description="Nucleophile and sulfur donor" evidence="2">
    <location>
        <position position="173"/>
    </location>
</feature>
<organism evidence="3 4">
    <name type="scientific">Desulfamplus magnetovallimortis</name>
    <dbReference type="NCBI Taxonomy" id="1246637"/>
    <lineage>
        <taxon>Bacteria</taxon>
        <taxon>Pseudomonadati</taxon>
        <taxon>Thermodesulfobacteriota</taxon>
        <taxon>Desulfobacteria</taxon>
        <taxon>Desulfobacterales</taxon>
        <taxon>Desulfobacteraceae</taxon>
        <taxon>Desulfamplus</taxon>
    </lineage>
</organism>
<dbReference type="GO" id="GO:0008616">
    <property type="term" value="P:tRNA queuosine(34) biosynthetic process"/>
    <property type="evidence" value="ECO:0007669"/>
    <property type="project" value="UniProtKB-KW"/>
</dbReference>
<dbReference type="Pfam" id="PF06508">
    <property type="entry name" value="QueC"/>
    <property type="match status" value="1"/>
</dbReference>
<dbReference type="EMBL" id="FWEV01000332">
    <property type="protein sequence ID" value="SLM33078.1"/>
    <property type="molecule type" value="Genomic_DNA"/>
</dbReference>
<dbReference type="Proteomes" id="UP000191931">
    <property type="component" value="Unassembled WGS sequence"/>
</dbReference>
<dbReference type="GO" id="GO:0016783">
    <property type="term" value="F:sulfurtransferase activity"/>
    <property type="evidence" value="ECO:0007669"/>
    <property type="project" value="InterPro"/>
</dbReference>
<dbReference type="RefSeq" id="WP_080803217.1">
    <property type="nucleotide sequence ID" value="NZ_LT828544.1"/>
</dbReference>
<dbReference type="STRING" id="1246637.MTBBW1_860002"/>
<dbReference type="InterPro" id="IPR014729">
    <property type="entry name" value="Rossmann-like_a/b/a_fold"/>
</dbReference>
<gene>
    <name evidence="3" type="ORF">MTBBW1_860002</name>
</gene>
<dbReference type="NCBIfam" id="TIGR00268">
    <property type="entry name" value="ATP-dependent sacrificial sulfur transferase LarE"/>
    <property type="match status" value="1"/>
</dbReference>
<dbReference type="OrthoDB" id="9776919at2"/>
<dbReference type="SUPFAM" id="SSF52402">
    <property type="entry name" value="Adenine nucleotide alpha hydrolases-like"/>
    <property type="match status" value="1"/>
</dbReference>
<dbReference type="PANTHER" id="PTHR43169">
    <property type="entry name" value="EXSB FAMILY PROTEIN"/>
    <property type="match status" value="1"/>
</dbReference>
<dbReference type="Gene3D" id="3.40.50.620">
    <property type="entry name" value="HUPs"/>
    <property type="match status" value="1"/>
</dbReference>
<dbReference type="CDD" id="cd01990">
    <property type="entry name" value="LarE-like"/>
    <property type="match status" value="1"/>
</dbReference>
<evidence type="ECO:0000313" key="3">
    <source>
        <dbReference type="EMBL" id="SLM33078.1"/>
    </source>
</evidence>
<protein>
    <submittedName>
        <fullName evidence="3">Uncharacterized protein</fullName>
    </submittedName>
</protein>
<accession>A0A1W1HL53</accession>
<keyword evidence="4" id="KW-1185">Reference proteome</keyword>
<evidence type="ECO:0000313" key="4">
    <source>
        <dbReference type="Proteomes" id="UP000191931"/>
    </source>
</evidence>
<evidence type="ECO:0000256" key="1">
    <source>
        <dbReference type="ARBA" id="ARBA00022785"/>
    </source>
</evidence>
<proteinExistence type="predicted"/>
<dbReference type="PIRSF" id="PIRSF006661">
    <property type="entry name" value="PP-lp_UCP006661"/>
    <property type="match status" value="1"/>
</dbReference>
<dbReference type="InterPro" id="IPR052188">
    <property type="entry name" value="Ni-pincer_cofactor_biosynth"/>
</dbReference>
<dbReference type="PANTHER" id="PTHR43169:SF2">
    <property type="entry name" value="NAD_GMP SYNTHASE DOMAIN-CONTAINING PROTEIN"/>
    <property type="match status" value="1"/>
</dbReference>
<dbReference type="InterPro" id="IPR018317">
    <property type="entry name" value="QueC"/>
</dbReference>
<evidence type="ECO:0000256" key="2">
    <source>
        <dbReference type="PIRSR" id="PIRSR006661-1"/>
    </source>
</evidence>
<keyword evidence="1" id="KW-0671">Queuosine biosynthesis</keyword>
<name>A0A1W1HL53_9BACT</name>